<protein>
    <submittedName>
        <fullName evidence="2">Cupin domain</fullName>
    </submittedName>
</protein>
<sequence>MSQKGQYFGFADTTAVATVTPNVDRQILTYNDEIMLVRVICTQAGPCGVFHDHPHVQITSVESGVFDVTVDGRTARLKAGDSFYVPSGLWHGAECIEPGVLVDVFAPMREEFVAA</sequence>
<dbReference type="InterPro" id="IPR011051">
    <property type="entry name" value="RmlC_Cupin_sf"/>
</dbReference>
<dbReference type="OrthoDB" id="9811153at2"/>
<gene>
    <name evidence="2" type="ORF">EDC64_10855</name>
</gene>
<dbReference type="InterPro" id="IPR013096">
    <property type="entry name" value="Cupin_2"/>
</dbReference>
<comment type="caution">
    <text evidence="2">The sequence shown here is derived from an EMBL/GenBank/DDBJ whole genome shotgun (WGS) entry which is preliminary data.</text>
</comment>
<organism evidence="2 3">
    <name type="scientific">Aquabacter spiritensis</name>
    <dbReference type="NCBI Taxonomy" id="933073"/>
    <lineage>
        <taxon>Bacteria</taxon>
        <taxon>Pseudomonadati</taxon>
        <taxon>Pseudomonadota</taxon>
        <taxon>Alphaproteobacteria</taxon>
        <taxon>Hyphomicrobiales</taxon>
        <taxon>Xanthobacteraceae</taxon>
        <taxon>Aquabacter</taxon>
    </lineage>
</organism>
<proteinExistence type="predicted"/>
<name>A0A4R3LW09_9HYPH</name>
<keyword evidence="3" id="KW-1185">Reference proteome</keyword>
<reference evidence="2 3" key="1">
    <citation type="submission" date="2019-03" db="EMBL/GenBank/DDBJ databases">
        <title>Genomic Encyclopedia of Type Strains, Phase IV (KMG-IV): sequencing the most valuable type-strain genomes for metagenomic binning, comparative biology and taxonomic classification.</title>
        <authorList>
            <person name="Goeker M."/>
        </authorList>
    </citation>
    <scope>NUCLEOTIDE SEQUENCE [LARGE SCALE GENOMIC DNA]</scope>
    <source>
        <strain evidence="2 3">DSM 9035</strain>
    </source>
</reference>
<accession>A0A4R3LW09</accession>
<dbReference type="EMBL" id="SMAI01000008">
    <property type="protein sequence ID" value="TCT03889.1"/>
    <property type="molecule type" value="Genomic_DNA"/>
</dbReference>
<dbReference type="Proteomes" id="UP000294664">
    <property type="component" value="Unassembled WGS sequence"/>
</dbReference>
<evidence type="ECO:0000313" key="3">
    <source>
        <dbReference type="Proteomes" id="UP000294664"/>
    </source>
</evidence>
<dbReference type="CDD" id="cd02238">
    <property type="entry name" value="cupin_KdgF"/>
    <property type="match status" value="1"/>
</dbReference>
<feature type="domain" description="Cupin type-2" evidence="1">
    <location>
        <begin position="48"/>
        <end position="105"/>
    </location>
</feature>
<evidence type="ECO:0000259" key="1">
    <source>
        <dbReference type="Pfam" id="PF07883"/>
    </source>
</evidence>
<dbReference type="InterPro" id="IPR025499">
    <property type="entry name" value="KdgF"/>
</dbReference>
<dbReference type="Pfam" id="PF07883">
    <property type="entry name" value="Cupin_2"/>
    <property type="match status" value="1"/>
</dbReference>
<dbReference type="Gene3D" id="2.60.120.10">
    <property type="entry name" value="Jelly Rolls"/>
    <property type="match status" value="1"/>
</dbReference>
<evidence type="ECO:0000313" key="2">
    <source>
        <dbReference type="EMBL" id="TCT03889.1"/>
    </source>
</evidence>
<dbReference type="PANTHER" id="PTHR40112:SF1">
    <property type="entry name" value="H2HPP ISOMERASE"/>
    <property type="match status" value="1"/>
</dbReference>
<dbReference type="InterPro" id="IPR052535">
    <property type="entry name" value="Bacilysin_H2HPP_isomerase"/>
</dbReference>
<dbReference type="InterPro" id="IPR014710">
    <property type="entry name" value="RmlC-like_jellyroll"/>
</dbReference>
<dbReference type="PIRSF" id="PIRSF029883">
    <property type="entry name" value="KdgF"/>
    <property type="match status" value="1"/>
</dbReference>
<dbReference type="RefSeq" id="WP_132032153.1">
    <property type="nucleotide sequence ID" value="NZ_SMAI01000008.1"/>
</dbReference>
<dbReference type="PANTHER" id="PTHR40112">
    <property type="entry name" value="H2HPP ISOMERASE"/>
    <property type="match status" value="1"/>
</dbReference>
<dbReference type="AlphaFoldDB" id="A0A4R3LW09"/>
<dbReference type="SUPFAM" id="SSF51182">
    <property type="entry name" value="RmlC-like cupins"/>
    <property type="match status" value="1"/>
</dbReference>